<dbReference type="EMBL" id="GBRH01168244">
    <property type="protein sequence ID" value="JAE29652.1"/>
    <property type="molecule type" value="Transcribed_RNA"/>
</dbReference>
<reference evidence="1" key="1">
    <citation type="submission" date="2014-09" db="EMBL/GenBank/DDBJ databases">
        <authorList>
            <person name="Magalhaes I.L.F."/>
            <person name="Oliveira U."/>
            <person name="Santos F.R."/>
            <person name="Vidigal T.H.D.A."/>
            <person name="Brescovit A.D."/>
            <person name="Santos A.J."/>
        </authorList>
    </citation>
    <scope>NUCLEOTIDE SEQUENCE</scope>
    <source>
        <tissue evidence="1">Shoot tissue taken approximately 20 cm above the soil surface</tissue>
    </source>
</reference>
<dbReference type="AlphaFoldDB" id="A0A0A9GYR7"/>
<proteinExistence type="predicted"/>
<accession>A0A0A9GYR7</accession>
<name>A0A0A9GYR7_ARUDO</name>
<evidence type="ECO:0000313" key="1">
    <source>
        <dbReference type="EMBL" id="JAE29652.1"/>
    </source>
</evidence>
<sequence>MCSIRLSQPVTWWSFRVT</sequence>
<protein>
    <submittedName>
        <fullName evidence="1">Uncharacterized protein</fullName>
    </submittedName>
</protein>
<organism evidence="1">
    <name type="scientific">Arundo donax</name>
    <name type="common">Giant reed</name>
    <name type="synonym">Donax arundinaceus</name>
    <dbReference type="NCBI Taxonomy" id="35708"/>
    <lineage>
        <taxon>Eukaryota</taxon>
        <taxon>Viridiplantae</taxon>
        <taxon>Streptophyta</taxon>
        <taxon>Embryophyta</taxon>
        <taxon>Tracheophyta</taxon>
        <taxon>Spermatophyta</taxon>
        <taxon>Magnoliopsida</taxon>
        <taxon>Liliopsida</taxon>
        <taxon>Poales</taxon>
        <taxon>Poaceae</taxon>
        <taxon>PACMAD clade</taxon>
        <taxon>Arundinoideae</taxon>
        <taxon>Arundineae</taxon>
        <taxon>Arundo</taxon>
    </lineage>
</organism>
<reference evidence="1" key="2">
    <citation type="journal article" date="2015" name="Data Brief">
        <title>Shoot transcriptome of the giant reed, Arundo donax.</title>
        <authorList>
            <person name="Barrero R.A."/>
            <person name="Guerrero F.D."/>
            <person name="Moolhuijzen P."/>
            <person name="Goolsby J.A."/>
            <person name="Tidwell J."/>
            <person name="Bellgard S.E."/>
            <person name="Bellgard M.I."/>
        </authorList>
    </citation>
    <scope>NUCLEOTIDE SEQUENCE</scope>
    <source>
        <tissue evidence="1">Shoot tissue taken approximately 20 cm above the soil surface</tissue>
    </source>
</reference>